<dbReference type="EMBL" id="JAHQIW010002961">
    <property type="protein sequence ID" value="KAJ1356906.1"/>
    <property type="molecule type" value="Genomic_DNA"/>
</dbReference>
<reference evidence="14" key="1">
    <citation type="submission" date="2021-06" db="EMBL/GenBank/DDBJ databases">
        <title>Parelaphostrongylus tenuis whole genome reference sequence.</title>
        <authorList>
            <person name="Garwood T.J."/>
            <person name="Larsen P.A."/>
            <person name="Fountain-Jones N.M."/>
            <person name="Garbe J.R."/>
            <person name="Macchietto M.G."/>
            <person name="Kania S.A."/>
            <person name="Gerhold R.W."/>
            <person name="Richards J.E."/>
            <person name="Wolf T.M."/>
        </authorList>
    </citation>
    <scope>NUCLEOTIDE SEQUENCE</scope>
    <source>
        <strain evidence="14">MNPRO001-30</strain>
        <tissue evidence="14">Meninges</tissue>
    </source>
</reference>
<keyword evidence="4 12" id="KW-0949">S-adenosyl-L-methionine</keyword>
<dbReference type="PANTHER" id="PTHR12998">
    <property type="entry name" value="TRNA:M(4)X MODIFICATION ENZYME TRM13 HOMOLOG"/>
    <property type="match status" value="1"/>
</dbReference>
<evidence type="ECO:0000256" key="12">
    <source>
        <dbReference type="RuleBase" id="RU367103"/>
    </source>
</evidence>
<evidence type="ECO:0000256" key="7">
    <source>
        <dbReference type="ARBA" id="ARBA00022771"/>
    </source>
</evidence>
<dbReference type="GO" id="GO:0030488">
    <property type="term" value="P:tRNA methylation"/>
    <property type="evidence" value="ECO:0007669"/>
    <property type="project" value="InterPro"/>
</dbReference>
<dbReference type="AlphaFoldDB" id="A0AAD5QS44"/>
<evidence type="ECO:0000256" key="8">
    <source>
        <dbReference type="ARBA" id="ARBA00022833"/>
    </source>
</evidence>
<keyword evidence="5 12" id="KW-0819">tRNA processing</keyword>
<evidence type="ECO:0000256" key="5">
    <source>
        <dbReference type="ARBA" id="ARBA00022694"/>
    </source>
</evidence>
<proteinExistence type="inferred from homology"/>
<keyword evidence="3 12" id="KW-0808">Transferase</keyword>
<keyword evidence="6 12" id="KW-0479">Metal-binding</keyword>
<evidence type="ECO:0000313" key="15">
    <source>
        <dbReference type="Proteomes" id="UP001196413"/>
    </source>
</evidence>
<comment type="catalytic activity">
    <reaction evidence="11 12">
        <text>adenosine(4) in tRNA(His) + S-adenosyl-L-methionine = 2'-O-methyladenosine(4) in tRNA(His) + S-adenosyl-L-homocysteine + H(+)</text>
        <dbReference type="Rhea" id="RHEA:43196"/>
        <dbReference type="Rhea" id="RHEA-COMP:10401"/>
        <dbReference type="Rhea" id="RHEA-COMP:10402"/>
        <dbReference type="ChEBI" id="CHEBI:15378"/>
        <dbReference type="ChEBI" id="CHEBI:57856"/>
        <dbReference type="ChEBI" id="CHEBI:59789"/>
        <dbReference type="ChEBI" id="CHEBI:74411"/>
        <dbReference type="ChEBI" id="CHEBI:74477"/>
        <dbReference type="EC" id="2.1.1.225"/>
    </reaction>
</comment>
<protein>
    <recommendedName>
        <fullName evidence="12">tRNA:m(4)X modification enzyme TRM13</fullName>
        <ecNumber evidence="12">2.1.1.225</ecNumber>
    </recommendedName>
</protein>
<dbReference type="InterPro" id="IPR039044">
    <property type="entry name" value="Trm13"/>
</dbReference>
<name>A0AAD5QS44_PARTN</name>
<evidence type="ECO:0000256" key="9">
    <source>
        <dbReference type="ARBA" id="ARBA00048165"/>
    </source>
</evidence>
<comment type="function">
    <text evidence="12">tRNA methylase which 2'-O-methylates cytidine(4) in tRNA(Pro) and tRNA(Gly)(GCC), and adenosine(4) in tRNA(His).</text>
</comment>
<evidence type="ECO:0000313" key="14">
    <source>
        <dbReference type="EMBL" id="KAJ1356906.1"/>
    </source>
</evidence>
<dbReference type="GO" id="GO:0008270">
    <property type="term" value="F:zinc ion binding"/>
    <property type="evidence" value="ECO:0007669"/>
    <property type="project" value="UniProtKB-KW"/>
</dbReference>
<dbReference type="InterPro" id="IPR022776">
    <property type="entry name" value="TRM13/UPF0224_CHHC_Znf_dom"/>
</dbReference>
<evidence type="ECO:0000256" key="2">
    <source>
        <dbReference type="ARBA" id="ARBA00022603"/>
    </source>
</evidence>
<keyword evidence="8 12" id="KW-0862">Zinc</keyword>
<dbReference type="InterPro" id="IPR007871">
    <property type="entry name" value="Methyltransferase_TRM13"/>
</dbReference>
<keyword evidence="15" id="KW-1185">Reference proteome</keyword>
<dbReference type="Proteomes" id="UP001196413">
    <property type="component" value="Unassembled WGS sequence"/>
</dbReference>
<keyword evidence="7 12" id="KW-0863">Zinc-finger</keyword>
<evidence type="ECO:0000256" key="10">
    <source>
        <dbReference type="ARBA" id="ARBA00048635"/>
    </source>
</evidence>
<comment type="similarity">
    <text evidence="1 12">Belongs to the methyltransferase TRM13 family.</text>
</comment>
<dbReference type="Pfam" id="PF11722">
    <property type="entry name" value="zf-TRM13_CCCH"/>
    <property type="match status" value="1"/>
</dbReference>
<gene>
    <name evidence="14" type="ORF">KIN20_014873</name>
</gene>
<dbReference type="PROSITE" id="PS51800">
    <property type="entry name" value="ZF_CHHC_U11_48K"/>
    <property type="match status" value="1"/>
</dbReference>
<comment type="catalytic activity">
    <reaction evidence="9 12">
        <text>cytidine(4) in tRNA(Pro) + S-adenosyl-L-methionine = 2'-O-methylcytidine(4) in tRNA(Pro) + S-adenosyl-L-homocysteine + H(+)</text>
        <dbReference type="Rhea" id="RHEA:32767"/>
        <dbReference type="Rhea" id="RHEA-COMP:10397"/>
        <dbReference type="Rhea" id="RHEA-COMP:10398"/>
        <dbReference type="ChEBI" id="CHEBI:15378"/>
        <dbReference type="ChEBI" id="CHEBI:57856"/>
        <dbReference type="ChEBI" id="CHEBI:59789"/>
        <dbReference type="ChEBI" id="CHEBI:74495"/>
        <dbReference type="ChEBI" id="CHEBI:82748"/>
        <dbReference type="EC" id="2.1.1.225"/>
    </reaction>
</comment>
<evidence type="ECO:0000256" key="11">
    <source>
        <dbReference type="ARBA" id="ARBA00049393"/>
    </source>
</evidence>
<evidence type="ECO:0000256" key="4">
    <source>
        <dbReference type="ARBA" id="ARBA00022691"/>
    </source>
</evidence>
<evidence type="ECO:0000259" key="13">
    <source>
        <dbReference type="PROSITE" id="PS51800"/>
    </source>
</evidence>
<evidence type="ECO:0000256" key="1">
    <source>
        <dbReference type="ARBA" id="ARBA00005265"/>
    </source>
</evidence>
<dbReference type="EC" id="2.1.1.225" evidence="12"/>
<keyword evidence="2 12" id="KW-0489">Methyltransferase</keyword>
<feature type="domain" description="CHHC U11-48K-type" evidence="13">
    <location>
        <begin position="43"/>
        <end position="70"/>
    </location>
</feature>
<comment type="caution">
    <text evidence="14">The sequence shown here is derived from an EMBL/GenBank/DDBJ whole genome shotgun (WGS) entry which is preliminary data.</text>
</comment>
<dbReference type="PANTHER" id="PTHR12998:SF0">
    <property type="entry name" value="TRNA:M(4)X MODIFICATION ENZYME TRM13 HOMOLOG"/>
    <property type="match status" value="1"/>
</dbReference>
<dbReference type="InterPro" id="IPR021721">
    <property type="entry name" value="Znf_CCCH-type_TRM13"/>
</dbReference>
<dbReference type="Pfam" id="PF05206">
    <property type="entry name" value="TRM13"/>
    <property type="match status" value="1"/>
</dbReference>
<evidence type="ECO:0000256" key="3">
    <source>
        <dbReference type="ARBA" id="ARBA00022679"/>
    </source>
</evidence>
<evidence type="ECO:0000256" key="6">
    <source>
        <dbReference type="ARBA" id="ARBA00022723"/>
    </source>
</evidence>
<accession>A0AAD5QS44</accession>
<dbReference type="Pfam" id="PF05253">
    <property type="entry name" value="zf-U11-48K"/>
    <property type="match status" value="1"/>
</dbReference>
<organism evidence="14 15">
    <name type="scientific">Parelaphostrongylus tenuis</name>
    <name type="common">Meningeal worm</name>
    <dbReference type="NCBI Taxonomy" id="148309"/>
    <lineage>
        <taxon>Eukaryota</taxon>
        <taxon>Metazoa</taxon>
        <taxon>Ecdysozoa</taxon>
        <taxon>Nematoda</taxon>
        <taxon>Chromadorea</taxon>
        <taxon>Rhabditida</taxon>
        <taxon>Rhabditina</taxon>
        <taxon>Rhabditomorpha</taxon>
        <taxon>Strongyloidea</taxon>
        <taxon>Metastrongylidae</taxon>
        <taxon>Parelaphostrongylus</taxon>
    </lineage>
</organism>
<comment type="catalytic activity">
    <reaction evidence="10 12">
        <text>cytidine(4) in tRNA(Gly)(GCC) + S-adenosyl-L-methionine = 2'-O-methylcytidine(4) in tRNA(Gly)(GCC) + S-adenosyl-L-homocysteine + H(+)</text>
        <dbReference type="Rhea" id="RHEA:43192"/>
        <dbReference type="Rhea" id="RHEA-COMP:10399"/>
        <dbReference type="Rhea" id="RHEA-COMP:10400"/>
        <dbReference type="ChEBI" id="CHEBI:15378"/>
        <dbReference type="ChEBI" id="CHEBI:57856"/>
        <dbReference type="ChEBI" id="CHEBI:59789"/>
        <dbReference type="ChEBI" id="CHEBI:74495"/>
        <dbReference type="ChEBI" id="CHEBI:82748"/>
        <dbReference type="EC" id="2.1.1.225"/>
    </reaction>
</comment>
<sequence length="229" mass="26272">MPSPSTYCAFVVPKKQRSCRMLVKAGQKFCGEHAIFDEDNQDRIPCPYDPKHTIDRRAVATHLKRCNSRLLERRWVIENINSIKGEVRSIDKIDRKARNEEIISVIHKLLLCYDSICEEIEKKQLEIPEIRDHLEQFPEISDTKRKHLVQQSSIIGHLESTKLLKNEPSACIFELGAGKAQLSYWMAKRAPSASFLLIDRSGSRNKYDNKALQENPSLNINGCAVRSNI</sequence>
<dbReference type="GO" id="GO:0106050">
    <property type="term" value="F:tRNA 2'-O-methyltransferase activity"/>
    <property type="evidence" value="ECO:0007669"/>
    <property type="project" value="UniProtKB-UniRule"/>
</dbReference>